<evidence type="ECO:0000259" key="1">
    <source>
        <dbReference type="Pfam" id="PF01738"/>
    </source>
</evidence>
<sequence>MSESGWVELRAGDGHGLRAYKAVAKGGEVGRLVVAPEIFGINRHIRSVCDGFAADGFTVIAPDLFDRAERAVELPYDETGVQRGIAIKGRISDEQALADIAAALEHLGGDAAMVGYCWGGSLAWMAASRLPLRAAVGYYGGAIAQHLDEAPRAPTLLHFGEQDHAIPLTVAEGVRARNPAVPVHVYPAGHGFNCDERGSYHPQSAALARLRTLGLLRAVF</sequence>
<dbReference type="OrthoDB" id="9771666at2"/>
<dbReference type="InterPro" id="IPR002925">
    <property type="entry name" value="Dienelactn_hydro"/>
</dbReference>
<gene>
    <name evidence="2" type="ORF">EJ913_22365</name>
</gene>
<evidence type="ECO:0000313" key="2">
    <source>
        <dbReference type="EMBL" id="RUQ66577.1"/>
    </source>
</evidence>
<dbReference type="GO" id="GO:0016787">
    <property type="term" value="F:hydrolase activity"/>
    <property type="evidence" value="ECO:0007669"/>
    <property type="project" value="UniProtKB-KW"/>
</dbReference>
<name>A0A433J3X9_9PROT</name>
<dbReference type="SUPFAM" id="SSF53474">
    <property type="entry name" value="alpha/beta-Hydrolases"/>
    <property type="match status" value="1"/>
</dbReference>
<proteinExistence type="predicted"/>
<dbReference type="InterPro" id="IPR029058">
    <property type="entry name" value="AB_hydrolase_fold"/>
</dbReference>
<dbReference type="PANTHER" id="PTHR46623:SF6">
    <property type="entry name" value="ALPHA_BETA-HYDROLASES SUPERFAMILY PROTEIN"/>
    <property type="match status" value="1"/>
</dbReference>
<accession>A0A433J3X9</accession>
<comment type="caution">
    <text evidence="2">The sequence shown here is derived from an EMBL/GenBank/DDBJ whole genome shotgun (WGS) entry which is preliminary data.</text>
</comment>
<dbReference type="RefSeq" id="WP_127002032.1">
    <property type="nucleotide sequence ID" value="NZ_JBNPXW010000018.1"/>
</dbReference>
<dbReference type="Pfam" id="PF01738">
    <property type="entry name" value="DLH"/>
    <property type="match status" value="1"/>
</dbReference>
<dbReference type="EMBL" id="RZIJ01000020">
    <property type="protein sequence ID" value="RUQ66577.1"/>
    <property type="molecule type" value="Genomic_DNA"/>
</dbReference>
<dbReference type="InterPro" id="IPR051049">
    <property type="entry name" value="Dienelactone_hydrolase-like"/>
</dbReference>
<feature type="domain" description="Dienelactone hydrolase" evidence="1">
    <location>
        <begin position="19"/>
        <end position="219"/>
    </location>
</feature>
<organism evidence="2 3">
    <name type="scientific">Azospirillum doebereinerae</name>
    <dbReference type="NCBI Taxonomy" id="92933"/>
    <lineage>
        <taxon>Bacteria</taxon>
        <taxon>Pseudomonadati</taxon>
        <taxon>Pseudomonadota</taxon>
        <taxon>Alphaproteobacteria</taxon>
        <taxon>Rhodospirillales</taxon>
        <taxon>Azospirillaceae</taxon>
        <taxon>Azospirillum</taxon>
    </lineage>
</organism>
<keyword evidence="2" id="KW-0378">Hydrolase</keyword>
<reference evidence="2 3" key="1">
    <citation type="submission" date="2018-12" db="EMBL/GenBank/DDBJ databases">
        <authorList>
            <person name="Yang Y."/>
        </authorList>
    </citation>
    <scope>NUCLEOTIDE SEQUENCE [LARGE SCALE GENOMIC DNA]</scope>
    <source>
        <strain evidence="2 3">GSF71</strain>
    </source>
</reference>
<dbReference type="PANTHER" id="PTHR46623">
    <property type="entry name" value="CARBOXYMETHYLENEBUTENOLIDASE-RELATED"/>
    <property type="match status" value="1"/>
</dbReference>
<keyword evidence="3" id="KW-1185">Reference proteome</keyword>
<dbReference type="Gene3D" id="3.40.50.1820">
    <property type="entry name" value="alpha/beta hydrolase"/>
    <property type="match status" value="1"/>
</dbReference>
<dbReference type="Proteomes" id="UP000280346">
    <property type="component" value="Unassembled WGS sequence"/>
</dbReference>
<dbReference type="AlphaFoldDB" id="A0A433J3X9"/>
<evidence type="ECO:0000313" key="3">
    <source>
        <dbReference type="Proteomes" id="UP000280346"/>
    </source>
</evidence>
<protein>
    <submittedName>
        <fullName evidence="2">Dienelactone hydrolase family protein</fullName>
    </submittedName>
</protein>